<dbReference type="GO" id="GO:0030479">
    <property type="term" value="C:actin cortical patch"/>
    <property type="evidence" value="ECO:0007669"/>
    <property type="project" value="UniProtKB-SubCell"/>
</dbReference>
<evidence type="ECO:0000256" key="2">
    <source>
        <dbReference type="ARBA" id="ARBA00004134"/>
    </source>
</evidence>
<keyword evidence="12" id="KW-0472">Membrane</keyword>
<dbReference type="EMBL" id="CAJVPI010001217">
    <property type="protein sequence ID" value="CAG8601233.1"/>
    <property type="molecule type" value="Genomic_DNA"/>
</dbReference>
<evidence type="ECO:0000256" key="11">
    <source>
        <dbReference type="ARBA" id="ARBA00023054"/>
    </source>
</evidence>
<feature type="domain" description="EF-hand" evidence="17">
    <location>
        <begin position="40"/>
        <end position="75"/>
    </location>
</feature>
<dbReference type="PROSITE" id="PS50222">
    <property type="entry name" value="EF_HAND_2"/>
    <property type="match status" value="1"/>
</dbReference>
<dbReference type="SMART" id="SM00054">
    <property type="entry name" value="EFh"/>
    <property type="match status" value="1"/>
</dbReference>
<evidence type="ECO:0000259" key="16">
    <source>
        <dbReference type="PROSITE" id="PS50031"/>
    </source>
</evidence>
<dbReference type="SUPFAM" id="SSF47473">
    <property type="entry name" value="EF-hand"/>
    <property type="match status" value="2"/>
</dbReference>
<comment type="subcellular location">
    <subcellularLocation>
        <location evidence="3">Cell membrane</location>
        <topology evidence="3">Peripheral membrane protein</topology>
        <orientation evidence="3">Cytoplasmic side</orientation>
    </subcellularLocation>
    <subcellularLocation>
        <location evidence="2">Cytoplasm</location>
        <location evidence="2">Cytoskeleton</location>
        <location evidence="2">Actin patch</location>
    </subcellularLocation>
    <subcellularLocation>
        <location evidence="1">Endosome membrane</location>
        <topology evidence="1">Peripheral membrane protein</topology>
        <orientation evidence="1">Cytoplasmic side</orientation>
    </subcellularLocation>
</comment>
<comment type="similarity">
    <text evidence="4">Belongs to the END3 family.</text>
</comment>
<reference evidence="18" key="1">
    <citation type="submission" date="2021-06" db="EMBL/GenBank/DDBJ databases">
        <authorList>
            <person name="Kallberg Y."/>
            <person name="Tangrot J."/>
            <person name="Rosling A."/>
        </authorList>
    </citation>
    <scope>NUCLEOTIDE SEQUENCE</scope>
    <source>
        <strain evidence="18">BR232B</strain>
    </source>
</reference>
<keyword evidence="13" id="KW-0206">Cytoskeleton</keyword>
<evidence type="ECO:0000313" key="19">
    <source>
        <dbReference type="Proteomes" id="UP000789739"/>
    </source>
</evidence>
<keyword evidence="7" id="KW-0254">Endocytosis</keyword>
<feature type="domain" description="EH" evidence="16">
    <location>
        <begin position="8"/>
        <end position="98"/>
    </location>
</feature>
<evidence type="ECO:0000256" key="5">
    <source>
        <dbReference type="ARBA" id="ARBA00022475"/>
    </source>
</evidence>
<name>A0A9N9CF33_9GLOM</name>
<evidence type="ECO:0000256" key="14">
    <source>
        <dbReference type="ARBA" id="ARBA00029684"/>
    </source>
</evidence>
<dbReference type="SMART" id="SM00027">
    <property type="entry name" value="EH"/>
    <property type="match status" value="2"/>
</dbReference>
<evidence type="ECO:0000256" key="1">
    <source>
        <dbReference type="ARBA" id="ARBA00004125"/>
    </source>
</evidence>
<gene>
    <name evidence="18" type="ORF">PBRASI_LOCUS7654</name>
</gene>
<dbReference type="InterPro" id="IPR011992">
    <property type="entry name" value="EF-hand-dom_pair"/>
</dbReference>
<dbReference type="CDD" id="cd00052">
    <property type="entry name" value="EH"/>
    <property type="match status" value="1"/>
</dbReference>
<dbReference type="GO" id="GO:0005509">
    <property type="term" value="F:calcium ion binding"/>
    <property type="evidence" value="ECO:0007669"/>
    <property type="project" value="InterPro"/>
</dbReference>
<keyword evidence="9" id="KW-0967">Endosome</keyword>
<dbReference type="Pfam" id="PF12761">
    <property type="entry name" value="End3"/>
    <property type="match status" value="1"/>
</dbReference>
<dbReference type="GO" id="GO:0006897">
    <property type="term" value="P:endocytosis"/>
    <property type="evidence" value="ECO:0007669"/>
    <property type="project" value="UniProtKB-KW"/>
</dbReference>
<dbReference type="InterPro" id="IPR025604">
    <property type="entry name" value="End3"/>
</dbReference>
<keyword evidence="11" id="KW-0175">Coiled coil</keyword>
<keyword evidence="10" id="KW-0106">Calcium</keyword>
<evidence type="ECO:0000256" key="6">
    <source>
        <dbReference type="ARBA" id="ARBA00022490"/>
    </source>
</evidence>
<feature type="region of interest" description="Disordered" evidence="15">
    <location>
        <begin position="266"/>
        <end position="289"/>
    </location>
</feature>
<organism evidence="18 19">
    <name type="scientific">Paraglomus brasilianum</name>
    <dbReference type="NCBI Taxonomy" id="144538"/>
    <lineage>
        <taxon>Eukaryota</taxon>
        <taxon>Fungi</taxon>
        <taxon>Fungi incertae sedis</taxon>
        <taxon>Mucoromycota</taxon>
        <taxon>Glomeromycotina</taxon>
        <taxon>Glomeromycetes</taxon>
        <taxon>Paraglomerales</taxon>
        <taxon>Paraglomeraceae</taxon>
        <taxon>Paraglomus</taxon>
    </lineage>
</organism>
<dbReference type="InterPro" id="IPR000261">
    <property type="entry name" value="EH_dom"/>
</dbReference>
<dbReference type="Proteomes" id="UP000789739">
    <property type="component" value="Unassembled WGS sequence"/>
</dbReference>
<evidence type="ECO:0000259" key="17">
    <source>
        <dbReference type="PROSITE" id="PS50222"/>
    </source>
</evidence>
<dbReference type="PROSITE" id="PS00018">
    <property type="entry name" value="EF_HAND_1"/>
    <property type="match status" value="1"/>
</dbReference>
<evidence type="ECO:0000256" key="9">
    <source>
        <dbReference type="ARBA" id="ARBA00022753"/>
    </source>
</evidence>
<keyword evidence="19" id="KW-1185">Reference proteome</keyword>
<dbReference type="OrthoDB" id="1716625at2759"/>
<evidence type="ECO:0000256" key="12">
    <source>
        <dbReference type="ARBA" id="ARBA00023136"/>
    </source>
</evidence>
<dbReference type="GO" id="GO:0007015">
    <property type="term" value="P:actin filament organization"/>
    <property type="evidence" value="ECO:0007669"/>
    <property type="project" value="InterPro"/>
</dbReference>
<dbReference type="PROSITE" id="PS50031">
    <property type="entry name" value="EH"/>
    <property type="match status" value="2"/>
</dbReference>
<dbReference type="GO" id="GO:0016197">
    <property type="term" value="P:endosomal transport"/>
    <property type="evidence" value="ECO:0007669"/>
    <property type="project" value="TreeGrafter"/>
</dbReference>
<dbReference type="PANTHER" id="PTHR11216">
    <property type="entry name" value="EH DOMAIN"/>
    <property type="match status" value="1"/>
</dbReference>
<protein>
    <recommendedName>
        <fullName evidence="14">Endocytosis protein 3</fullName>
    </recommendedName>
</protein>
<accession>A0A9N9CF33</accession>
<keyword evidence="5" id="KW-1003">Cell membrane</keyword>
<dbReference type="Pfam" id="PF12763">
    <property type="entry name" value="EH"/>
    <property type="match status" value="1"/>
</dbReference>
<comment type="caution">
    <text evidence="18">The sequence shown here is derived from an EMBL/GenBank/DDBJ whole genome shotgun (WGS) entry which is preliminary data.</text>
</comment>
<keyword evidence="8" id="KW-0677">Repeat</keyword>
<dbReference type="InterPro" id="IPR002048">
    <property type="entry name" value="EF_hand_dom"/>
</dbReference>
<dbReference type="Gene3D" id="1.10.238.10">
    <property type="entry name" value="EF-hand"/>
    <property type="match status" value="2"/>
</dbReference>
<evidence type="ECO:0000256" key="7">
    <source>
        <dbReference type="ARBA" id="ARBA00022583"/>
    </source>
</evidence>
<proteinExistence type="inferred from homology"/>
<evidence type="ECO:0000256" key="13">
    <source>
        <dbReference type="ARBA" id="ARBA00023212"/>
    </source>
</evidence>
<feature type="domain" description="EH" evidence="16">
    <location>
        <begin position="169"/>
        <end position="257"/>
    </location>
</feature>
<evidence type="ECO:0000256" key="4">
    <source>
        <dbReference type="ARBA" id="ARBA00009909"/>
    </source>
</evidence>
<sequence length="404" mass="45425">MSGINNAEQQQYYQTFLALNPINGYIGGPQAREWLITSGLPIKALEQIWDLCDIDKDGRLDFDEFVVTYKLTKDLSSGLYSDIPQALPAHMIPQSKIHLLGGNFGGGQMGFSASPGIFPQQTSSIPTGVGGLGYQTQQIAPPPVPQQSFGAFPTAPLTDDFDWYIPPADKFNYENLYSKRANIHGYVRFEFFEDLFQQLGISPEECYGAWKMVDVNMEQQLGKDAALVFLHILNQRSKGRRIPNQMPKPLRTSLMRGKLDYNYNEALDSSSSKSRSSSGSTRMSAKKEEEQLLKQLADLDEKIKAAEERALSNYTSALSSNSTPKSEFTRLYEFKKRQLAALSDRDRQSGSLEDFIRRERSCIRELQDGMSQLKTQVTLLEALFDAGKADLRHLERDIESEKVG</sequence>
<dbReference type="GO" id="GO:0010008">
    <property type="term" value="C:endosome membrane"/>
    <property type="evidence" value="ECO:0007669"/>
    <property type="project" value="UniProtKB-SubCell"/>
</dbReference>
<dbReference type="GO" id="GO:0005886">
    <property type="term" value="C:plasma membrane"/>
    <property type="evidence" value="ECO:0007669"/>
    <property type="project" value="UniProtKB-SubCell"/>
</dbReference>
<keyword evidence="6" id="KW-0963">Cytoplasm</keyword>
<feature type="compositionally biased region" description="Low complexity" evidence="15">
    <location>
        <begin position="269"/>
        <end position="283"/>
    </location>
</feature>
<evidence type="ECO:0000256" key="3">
    <source>
        <dbReference type="ARBA" id="ARBA00004413"/>
    </source>
</evidence>
<evidence type="ECO:0000256" key="15">
    <source>
        <dbReference type="SAM" id="MobiDB-lite"/>
    </source>
</evidence>
<dbReference type="InterPro" id="IPR018247">
    <property type="entry name" value="EF_Hand_1_Ca_BS"/>
</dbReference>
<evidence type="ECO:0000313" key="18">
    <source>
        <dbReference type="EMBL" id="CAG8601233.1"/>
    </source>
</evidence>
<dbReference type="AlphaFoldDB" id="A0A9N9CF33"/>
<evidence type="ECO:0000256" key="8">
    <source>
        <dbReference type="ARBA" id="ARBA00022737"/>
    </source>
</evidence>
<evidence type="ECO:0000256" key="10">
    <source>
        <dbReference type="ARBA" id="ARBA00022837"/>
    </source>
</evidence>